<dbReference type="Gene3D" id="3.10.129.10">
    <property type="entry name" value="Hotdog Thioesterase"/>
    <property type="match status" value="1"/>
</dbReference>
<dbReference type="Pfam" id="PF13279">
    <property type="entry name" value="4HBT_2"/>
    <property type="match status" value="1"/>
</dbReference>
<dbReference type="InterPro" id="IPR029069">
    <property type="entry name" value="HotDog_dom_sf"/>
</dbReference>
<dbReference type="PANTHER" id="PTHR31793">
    <property type="entry name" value="4-HYDROXYBENZOYL-COA THIOESTERASE FAMILY MEMBER"/>
    <property type="match status" value="1"/>
</dbReference>
<keyword evidence="2" id="KW-1185">Reference proteome</keyword>
<evidence type="ECO:0000313" key="1">
    <source>
        <dbReference type="EMBL" id="KPC62614.1"/>
    </source>
</evidence>
<dbReference type="CDD" id="cd00586">
    <property type="entry name" value="4HBT"/>
    <property type="match status" value="1"/>
</dbReference>
<dbReference type="EMBL" id="LGKG01000137">
    <property type="protein sequence ID" value="KPC62614.1"/>
    <property type="molecule type" value="Genomic_DNA"/>
</dbReference>
<reference evidence="2" key="1">
    <citation type="submission" date="2015-07" db="EMBL/GenBank/DDBJ databases">
        <authorList>
            <person name="Ju K.-S."/>
            <person name="Doroghazi J.R."/>
            <person name="Metcalf W.W."/>
        </authorList>
    </citation>
    <scope>NUCLEOTIDE SEQUENCE [LARGE SCALE GENOMIC DNA]</scope>
    <source>
        <strain evidence="2">NRRL ISP-5002</strain>
    </source>
</reference>
<dbReference type="RefSeq" id="WP_053924623.1">
    <property type="nucleotide sequence ID" value="NZ_LGKG01000137.1"/>
</dbReference>
<comment type="caution">
    <text evidence="1">The sequence shown here is derived from an EMBL/GenBank/DDBJ whole genome shotgun (WGS) entry which is preliminary data.</text>
</comment>
<evidence type="ECO:0000313" key="2">
    <source>
        <dbReference type="Proteomes" id="UP000037982"/>
    </source>
</evidence>
<dbReference type="AlphaFoldDB" id="A0A0N0XUQ3"/>
<dbReference type="GO" id="GO:0047617">
    <property type="term" value="F:fatty acyl-CoA hydrolase activity"/>
    <property type="evidence" value="ECO:0007669"/>
    <property type="project" value="TreeGrafter"/>
</dbReference>
<name>A0A0N0XUQ3_9ACTN</name>
<organism evidence="1 2">
    <name type="scientific">Streptomyces chattanoogensis</name>
    <dbReference type="NCBI Taxonomy" id="66876"/>
    <lineage>
        <taxon>Bacteria</taxon>
        <taxon>Bacillati</taxon>
        <taxon>Actinomycetota</taxon>
        <taxon>Actinomycetes</taxon>
        <taxon>Kitasatosporales</taxon>
        <taxon>Streptomycetaceae</taxon>
        <taxon>Streptomyces</taxon>
    </lineage>
</organism>
<dbReference type="Proteomes" id="UP000037982">
    <property type="component" value="Unassembled WGS sequence"/>
</dbReference>
<gene>
    <name evidence="1" type="ORF">ADL29_17780</name>
</gene>
<protein>
    <submittedName>
        <fullName evidence="1">Thioesterase</fullName>
    </submittedName>
</protein>
<accession>A0A0N0XUQ3</accession>
<proteinExistence type="predicted"/>
<dbReference type="PATRIC" id="fig|66876.3.peg.3887"/>
<sequence length="139" mass="16253">MHRYTYPCPLRWADADAYGHINNALYLRYMEEARTRMFQEVLPADEEGRRQNAFVVSRSVIDYRAPLRYRDEPVDVHVWVAKSGAATFELAYEIRDADQLYAEATTTIVAYNLDAARPRRLSDPERAFLARHTQPRSRT</sequence>
<dbReference type="SUPFAM" id="SSF54637">
    <property type="entry name" value="Thioesterase/thiol ester dehydrase-isomerase"/>
    <property type="match status" value="1"/>
</dbReference>
<dbReference type="PANTHER" id="PTHR31793:SF24">
    <property type="entry name" value="LONG-CHAIN ACYL-COA THIOESTERASE FADM"/>
    <property type="match status" value="1"/>
</dbReference>
<dbReference type="InterPro" id="IPR050563">
    <property type="entry name" value="4-hydroxybenzoyl-CoA_TE"/>
</dbReference>